<dbReference type="InterPro" id="IPR023378">
    <property type="entry name" value="YheA/YmcA-like_dom_sf"/>
</dbReference>
<accession>A0A285PTP6</accession>
<name>A0A285PTP6_9FIRM</name>
<proteinExistence type="predicted"/>
<evidence type="ECO:0000313" key="2">
    <source>
        <dbReference type="Proteomes" id="UP000217549"/>
    </source>
</evidence>
<keyword evidence="2" id="KW-1185">Reference proteome</keyword>
<gene>
    <name evidence="1" type="ORF">EHLA_1994</name>
</gene>
<dbReference type="KEGG" id="ehl:EHLA_1994"/>
<dbReference type="Gene3D" id="1.20.1500.10">
    <property type="entry name" value="YheA/YmcA-like"/>
    <property type="match status" value="1"/>
</dbReference>
<dbReference type="STRING" id="39488.ERS852450_02039"/>
<dbReference type="InterPro" id="IPR010368">
    <property type="entry name" value="Com_YlbF"/>
</dbReference>
<reference evidence="2" key="1">
    <citation type="submission" date="2017-09" db="EMBL/GenBank/DDBJ databases">
        <authorList>
            <person name="Shetty A S."/>
        </authorList>
    </citation>
    <scope>NUCLEOTIDE SEQUENCE [LARGE SCALE GENOMIC DNA]</scope>
</reference>
<evidence type="ECO:0000313" key="1">
    <source>
        <dbReference type="EMBL" id="SOB72627.1"/>
    </source>
</evidence>
<dbReference type="AlphaFoldDB" id="A0A285PTP6"/>
<protein>
    <submittedName>
        <fullName evidence="1">Control of competence regulator ComK, YlbF/YmcA</fullName>
    </submittedName>
</protein>
<dbReference type="SUPFAM" id="SSF158622">
    <property type="entry name" value="YheA/YmcA-like"/>
    <property type="match status" value="1"/>
</dbReference>
<dbReference type="Proteomes" id="UP000217549">
    <property type="component" value="Chromosome I"/>
</dbReference>
<organism evidence="1 2">
    <name type="scientific">Anaerobutyricum hallii</name>
    <dbReference type="NCBI Taxonomy" id="39488"/>
    <lineage>
        <taxon>Bacteria</taxon>
        <taxon>Bacillati</taxon>
        <taxon>Bacillota</taxon>
        <taxon>Clostridia</taxon>
        <taxon>Lachnospirales</taxon>
        <taxon>Lachnospiraceae</taxon>
        <taxon>Anaerobutyricum</taxon>
    </lineage>
</organism>
<sequence>MMNEGKLSIPFFPDTEDICQSTKQLTNMICHTEDYKCYQKDLAVLKAQEELYHKFKEFRGKSLHLQLEREQEQYFERMESLHSEYKDVLTEPVVVDFLSAEQRMCKLMRIVYDGIAEDIKLDLSYMDEV</sequence>
<dbReference type="Pfam" id="PF06133">
    <property type="entry name" value="Com_YlbF"/>
    <property type="match status" value="1"/>
</dbReference>
<dbReference type="EMBL" id="LT907978">
    <property type="protein sequence ID" value="SOB72627.1"/>
    <property type="molecule type" value="Genomic_DNA"/>
</dbReference>
<dbReference type="RefSeq" id="WP_096240570.1">
    <property type="nucleotide sequence ID" value="NZ_JAFIKU010000073.1"/>
</dbReference>